<comment type="caution">
    <text evidence="2">The sequence shown here is derived from an EMBL/GenBank/DDBJ whole genome shotgun (WGS) entry which is preliminary data.</text>
</comment>
<dbReference type="InterPro" id="IPR011042">
    <property type="entry name" value="6-blade_b-propeller_TolB-like"/>
</dbReference>
<dbReference type="Gene3D" id="3.30.160.60">
    <property type="entry name" value="Classic Zinc Finger"/>
    <property type="match status" value="1"/>
</dbReference>
<keyword evidence="3" id="KW-1185">Reference proteome</keyword>
<dbReference type="SUPFAM" id="SSF101898">
    <property type="entry name" value="NHL repeat"/>
    <property type="match status" value="1"/>
</dbReference>
<dbReference type="EMBL" id="CAJPWZ010002942">
    <property type="protein sequence ID" value="CAG2248484.1"/>
    <property type="molecule type" value="Genomic_DNA"/>
</dbReference>
<proteinExistence type="predicted"/>
<name>A0A8S3USX1_MYTED</name>
<feature type="coiled-coil region" evidence="1">
    <location>
        <begin position="73"/>
        <end position="103"/>
    </location>
</feature>
<reference evidence="2" key="1">
    <citation type="submission" date="2021-03" db="EMBL/GenBank/DDBJ databases">
        <authorList>
            <person name="Bekaert M."/>
        </authorList>
    </citation>
    <scope>NUCLEOTIDE SEQUENCE</scope>
</reference>
<dbReference type="Proteomes" id="UP000683360">
    <property type="component" value="Unassembled WGS sequence"/>
</dbReference>
<protein>
    <recommendedName>
        <fullName evidence="4">B box-type domain-containing protein</fullName>
    </recommendedName>
</protein>
<accession>A0A8S3USX1</accession>
<dbReference type="OrthoDB" id="6123807at2759"/>
<evidence type="ECO:0000256" key="1">
    <source>
        <dbReference type="SAM" id="Coils"/>
    </source>
</evidence>
<keyword evidence="1" id="KW-0175">Coiled coil</keyword>
<dbReference type="SUPFAM" id="SSF57845">
    <property type="entry name" value="B-box zinc-binding domain"/>
    <property type="match status" value="1"/>
</dbReference>
<organism evidence="2 3">
    <name type="scientific">Mytilus edulis</name>
    <name type="common">Blue mussel</name>
    <dbReference type="NCBI Taxonomy" id="6550"/>
    <lineage>
        <taxon>Eukaryota</taxon>
        <taxon>Metazoa</taxon>
        <taxon>Spiralia</taxon>
        <taxon>Lophotrochozoa</taxon>
        <taxon>Mollusca</taxon>
        <taxon>Bivalvia</taxon>
        <taxon>Autobranchia</taxon>
        <taxon>Pteriomorphia</taxon>
        <taxon>Mytilida</taxon>
        <taxon>Mytiloidea</taxon>
        <taxon>Mytilidae</taxon>
        <taxon>Mytilinae</taxon>
        <taxon>Mytilus</taxon>
    </lineage>
</organism>
<dbReference type="SUPFAM" id="SSF63829">
    <property type="entry name" value="Calcium-dependent phosphotriesterase"/>
    <property type="match status" value="1"/>
</dbReference>
<evidence type="ECO:0008006" key="4">
    <source>
        <dbReference type="Google" id="ProtNLM"/>
    </source>
</evidence>
<evidence type="ECO:0000313" key="2">
    <source>
        <dbReference type="EMBL" id="CAG2248484.1"/>
    </source>
</evidence>
<sequence>MEGLNIRKEKLKKHHNNMLQNIETLYKTKEKKHLNFEQTKQSILKQKQTWKEVGDNYAYELGKEITKQWSAMKTAIETESSRAKKLKEQLTDEIKQIENISISDEVSQFFEDTKSLHDLKDISKVNLNYSQLLVFVPGQIIQSNFGIIQDKIHKDKKINITAIREYNTGLSVIHDILPVQFTENTFWIHSIGTVQSIHILTLHPDSTTEVLSKIRIDCQGTAMTRNGDLLIADLTSNLKIVKCNENKLTTSKYNFNPFNVRSINVNRQDQLIVGVVKTLYIDSYIPGGDPKHITSTKNGNIFIIDKITEDSRGRVVILEKGSVSNIYTGHPDINSKNHPFKPEHAVVSQMDNIIVSDMYNNTIHILDYCGHLLFYCNAMEAGVIAPNSIAFIEPGKLFIGSSISKLSAKNPNAKIYEKQIWKGAGDQYAEELGSEINKQWRLKEDAIENESSKVKHIEQHLTDKLQLIEDMSISKVVTKFFEDTKSLGDVKEMPNINLSQSQLTSFVPGQIVQSYFGSIQEDIHKDKIIRIKAIKEYTTELGLVKILQCNENTFWIHSSNDPKIIQKVTLQPDKKSSLKVLLEVKDYAHCISLTRNGDLLVSDLTSNLKILNENTKKLQISKYNFQSYIVNPIHINRENQLIVGAVKKLPIDSSVPGGGVVMVMDMDGNNQVNDMQCPDHSEQVCCLFCYSCGCLVCPTGVTEVHKTHELVEIEEAFRMRKEFLKIMKDKLKKQHEDWIKNNDVLNTLKETNNLRFEQTKKDILKQKQIWKEAADEYATELCDEINKQWRLKEDAIKTESSKVKYFEQHLTNKIQLIEDMSISMDVKKFFEDTKSFDNVTEMPNLNLNESQLTSFVPGDINLSLFGTIENEIKKDKIIRIEAIKEYTTELGIVTQIVPCSDNKLWIHESYPDRIQKISLQNYSSIKVLLQINNGTLSVTFTSAQSTAYLKYRFLDYRTIFQAAPILDKLRANAYALLLNNVDNSDHFYMIDNSHVIYSQNVEKNRPVMSPVFIVT</sequence>
<dbReference type="Gene3D" id="2.120.10.30">
    <property type="entry name" value="TolB, C-terminal domain"/>
    <property type="match status" value="1"/>
</dbReference>
<gene>
    <name evidence="2" type="ORF">MEDL_60374</name>
</gene>
<dbReference type="AlphaFoldDB" id="A0A8S3USX1"/>
<dbReference type="CDD" id="cd19756">
    <property type="entry name" value="Bbox2"/>
    <property type="match status" value="1"/>
</dbReference>
<evidence type="ECO:0000313" key="3">
    <source>
        <dbReference type="Proteomes" id="UP000683360"/>
    </source>
</evidence>